<evidence type="ECO:0000256" key="2">
    <source>
        <dbReference type="ARBA" id="ARBA00023235"/>
    </source>
</evidence>
<evidence type="ECO:0000313" key="5">
    <source>
        <dbReference type="EnsemblFungi" id="EJT68310"/>
    </source>
</evidence>
<accession>J3PKP8</accession>
<reference evidence="4" key="2">
    <citation type="submission" date="2010-07" db="EMBL/GenBank/DDBJ databases">
        <authorList>
            <consortium name="The Broad Institute Genome Sequencing Platform"/>
            <consortium name="Broad Institute Genome Sequencing Center for Infectious Disease"/>
            <person name="Ma L.-J."/>
            <person name="Dead R."/>
            <person name="Young S."/>
            <person name="Zeng Q."/>
            <person name="Koehrsen M."/>
            <person name="Alvarado L."/>
            <person name="Berlin A."/>
            <person name="Chapman S.B."/>
            <person name="Chen Z."/>
            <person name="Freedman E."/>
            <person name="Gellesch M."/>
            <person name="Goldberg J."/>
            <person name="Griggs A."/>
            <person name="Gujja S."/>
            <person name="Heilman E.R."/>
            <person name="Heiman D."/>
            <person name="Hepburn T."/>
            <person name="Howarth C."/>
            <person name="Jen D."/>
            <person name="Larson L."/>
            <person name="Mehta T."/>
            <person name="Neiman D."/>
            <person name="Pearson M."/>
            <person name="Roberts A."/>
            <person name="Saif S."/>
            <person name="Shea T."/>
            <person name="Shenoy N."/>
            <person name="Sisk P."/>
            <person name="Stolte C."/>
            <person name="Sykes S."/>
            <person name="Walk T."/>
            <person name="White J."/>
            <person name="Yandava C."/>
            <person name="Haas B."/>
            <person name="Nusbaum C."/>
            <person name="Birren B."/>
        </authorList>
    </citation>
    <scope>NUCLEOTIDE SEQUENCE</scope>
    <source>
        <strain evidence="4">R3-111a-1</strain>
    </source>
</reference>
<comment type="similarity">
    <text evidence="1">Belongs to the PrpF family.</text>
</comment>
<dbReference type="OrthoDB" id="10267539at2759"/>
<dbReference type="Pfam" id="PF04303">
    <property type="entry name" value="PrpF"/>
    <property type="match status" value="1"/>
</dbReference>
<dbReference type="GeneID" id="20354569"/>
<reference evidence="5" key="4">
    <citation type="journal article" date="2015" name="G3 (Bethesda)">
        <title>Genome sequences of three phytopathogenic species of the Magnaporthaceae family of fungi.</title>
        <authorList>
            <person name="Okagaki L.H."/>
            <person name="Nunes C.C."/>
            <person name="Sailsbery J."/>
            <person name="Clay B."/>
            <person name="Brown D."/>
            <person name="John T."/>
            <person name="Oh Y."/>
            <person name="Young N."/>
            <person name="Fitzgerald M."/>
            <person name="Haas B.J."/>
            <person name="Zeng Q."/>
            <person name="Young S."/>
            <person name="Adiconis X."/>
            <person name="Fan L."/>
            <person name="Levin J.Z."/>
            <person name="Mitchell T.K."/>
            <person name="Okubara P.A."/>
            <person name="Farman M.L."/>
            <person name="Kohn L.M."/>
            <person name="Birren B."/>
            <person name="Ma L.-J."/>
            <person name="Dean R.A."/>
        </authorList>
    </citation>
    <scope>NUCLEOTIDE SEQUENCE</scope>
    <source>
        <strain evidence="5">R3-111a-1</strain>
    </source>
</reference>
<dbReference type="Proteomes" id="UP000006039">
    <property type="component" value="Unassembled WGS sequence"/>
</dbReference>
<reference evidence="6" key="1">
    <citation type="submission" date="2010-07" db="EMBL/GenBank/DDBJ databases">
        <title>The genome sequence of Gaeumannomyces graminis var. tritici strain R3-111a-1.</title>
        <authorList>
            <consortium name="The Broad Institute Genome Sequencing Platform"/>
            <person name="Ma L.-J."/>
            <person name="Dead R."/>
            <person name="Young S."/>
            <person name="Zeng Q."/>
            <person name="Koehrsen M."/>
            <person name="Alvarado L."/>
            <person name="Berlin A."/>
            <person name="Chapman S.B."/>
            <person name="Chen Z."/>
            <person name="Freedman E."/>
            <person name="Gellesch M."/>
            <person name="Goldberg J."/>
            <person name="Griggs A."/>
            <person name="Gujja S."/>
            <person name="Heilman E.R."/>
            <person name="Heiman D."/>
            <person name="Hepburn T."/>
            <person name="Howarth C."/>
            <person name="Jen D."/>
            <person name="Larson L."/>
            <person name="Mehta T."/>
            <person name="Neiman D."/>
            <person name="Pearson M."/>
            <person name="Roberts A."/>
            <person name="Saif S."/>
            <person name="Shea T."/>
            <person name="Shenoy N."/>
            <person name="Sisk P."/>
            <person name="Stolte C."/>
            <person name="Sykes S."/>
            <person name="Walk T."/>
            <person name="White J."/>
            <person name="Yandava C."/>
            <person name="Haas B."/>
            <person name="Nusbaum C."/>
            <person name="Birren B."/>
        </authorList>
    </citation>
    <scope>NUCLEOTIDE SEQUENCE [LARGE SCALE GENOMIC DNA]</scope>
    <source>
        <strain evidence="6">R3-111a-1</strain>
    </source>
</reference>
<name>J3PKP8_GAET3</name>
<proteinExistence type="inferred from homology"/>
<protein>
    <submittedName>
        <fullName evidence="4">Methylitaconate delta2-delta3-isomerase</fullName>
    </submittedName>
</protein>
<feature type="compositionally biased region" description="Gly residues" evidence="3">
    <location>
        <begin position="355"/>
        <end position="366"/>
    </location>
</feature>
<keyword evidence="6" id="KW-1185">Reference proteome</keyword>
<feature type="region of interest" description="Disordered" evidence="3">
    <location>
        <begin position="354"/>
        <end position="394"/>
    </location>
</feature>
<dbReference type="VEuPathDB" id="FungiDB:GGTG_14111"/>
<dbReference type="STRING" id="644352.J3PKP8"/>
<dbReference type="InterPro" id="IPR007400">
    <property type="entry name" value="PrpF-like"/>
</dbReference>
<evidence type="ECO:0000256" key="1">
    <source>
        <dbReference type="ARBA" id="ARBA00007673"/>
    </source>
</evidence>
<dbReference type="AlphaFoldDB" id="J3PKP8"/>
<organism evidence="4">
    <name type="scientific">Gaeumannomyces tritici (strain R3-111a-1)</name>
    <name type="common">Wheat and barley take-all root rot fungus</name>
    <name type="synonym">Gaeumannomyces graminis var. tritici</name>
    <dbReference type="NCBI Taxonomy" id="644352"/>
    <lineage>
        <taxon>Eukaryota</taxon>
        <taxon>Fungi</taxon>
        <taxon>Dikarya</taxon>
        <taxon>Ascomycota</taxon>
        <taxon>Pezizomycotina</taxon>
        <taxon>Sordariomycetes</taxon>
        <taxon>Sordariomycetidae</taxon>
        <taxon>Magnaporthales</taxon>
        <taxon>Magnaporthaceae</taxon>
        <taxon>Gaeumannomyces</taxon>
    </lineage>
</organism>
<dbReference type="RefSeq" id="XP_009230303.1">
    <property type="nucleotide sequence ID" value="XM_009232039.1"/>
</dbReference>
<dbReference type="GO" id="GO:0016853">
    <property type="term" value="F:isomerase activity"/>
    <property type="evidence" value="ECO:0007669"/>
    <property type="project" value="UniProtKB-KW"/>
</dbReference>
<dbReference type="EnsemblFungi" id="EJT68310">
    <property type="protein sequence ID" value="EJT68310"/>
    <property type="gene ID" value="GGTG_14111"/>
</dbReference>
<reference evidence="4" key="3">
    <citation type="submission" date="2010-09" db="EMBL/GenBank/DDBJ databases">
        <title>Annotation of Gaeumannomyces graminis var. tritici R3-111a-1.</title>
        <authorList>
            <consortium name="The Broad Institute Genome Sequencing Platform"/>
            <person name="Ma L.-J."/>
            <person name="Dead R."/>
            <person name="Young S.K."/>
            <person name="Zeng Q."/>
            <person name="Gargeya S."/>
            <person name="Fitzgerald M."/>
            <person name="Haas B."/>
            <person name="Abouelleil A."/>
            <person name="Alvarado L."/>
            <person name="Arachchi H.M."/>
            <person name="Berlin A."/>
            <person name="Brown A."/>
            <person name="Chapman S.B."/>
            <person name="Chen Z."/>
            <person name="Dunbar C."/>
            <person name="Freedman E."/>
            <person name="Gearin G."/>
            <person name="Gellesch M."/>
            <person name="Goldberg J."/>
            <person name="Griggs A."/>
            <person name="Gujja S."/>
            <person name="Heiman D."/>
            <person name="Howarth C."/>
            <person name="Larson L."/>
            <person name="Lui A."/>
            <person name="MacDonald P.J.P."/>
            <person name="Mehta T."/>
            <person name="Montmayeur A."/>
            <person name="Murphy C."/>
            <person name="Neiman D."/>
            <person name="Pearson M."/>
            <person name="Priest M."/>
            <person name="Roberts A."/>
            <person name="Saif S."/>
            <person name="Shea T."/>
            <person name="Shenoy N."/>
            <person name="Sisk P."/>
            <person name="Stolte C."/>
            <person name="Sykes S."/>
            <person name="Yandava C."/>
            <person name="Wortman J."/>
            <person name="Nusbaum C."/>
            <person name="Birren B."/>
        </authorList>
    </citation>
    <scope>NUCLEOTIDE SEQUENCE</scope>
    <source>
        <strain evidence="4">R3-111a-1</strain>
    </source>
</reference>
<reference evidence="5" key="5">
    <citation type="submission" date="2018-04" db="UniProtKB">
        <authorList>
            <consortium name="EnsemblFungi"/>
        </authorList>
    </citation>
    <scope>IDENTIFICATION</scope>
    <source>
        <strain evidence="5">R3-111a-1</strain>
    </source>
</reference>
<dbReference type="PANTHER" id="PTHR43709">
    <property type="entry name" value="ACONITATE ISOMERASE-RELATED"/>
    <property type="match status" value="1"/>
</dbReference>
<dbReference type="EMBL" id="GL385535">
    <property type="protein sequence ID" value="EJT68310.1"/>
    <property type="molecule type" value="Genomic_DNA"/>
</dbReference>
<dbReference type="eggNOG" id="ENOG502SIH5">
    <property type="taxonomic scope" value="Eukaryota"/>
</dbReference>
<dbReference type="SUPFAM" id="SSF54506">
    <property type="entry name" value="Diaminopimelate epimerase-like"/>
    <property type="match status" value="2"/>
</dbReference>
<keyword evidence="2 4" id="KW-0413">Isomerase</keyword>
<evidence type="ECO:0000313" key="6">
    <source>
        <dbReference type="Proteomes" id="UP000006039"/>
    </source>
</evidence>
<dbReference type="PANTHER" id="PTHR43709:SF2">
    <property type="entry name" value="DUF453 DOMAIN PROTEIN (AFU_ORTHOLOGUE AFUA_6G00360)"/>
    <property type="match status" value="1"/>
</dbReference>
<evidence type="ECO:0000256" key="3">
    <source>
        <dbReference type="SAM" id="MobiDB-lite"/>
    </source>
</evidence>
<sequence length="452" mass="47109">MATAPLPPPSLSPWMLRVKMPEVQQPQRKRRTRHVLPAVMMRAGTSRGLFLHRRDLPGRTMDDWKPALLAAMGSSLGDPRQIDGVGGATSTTSKVAIVGPSSIPGVDVDYTFAQVAVGKGVIDFNGSCGNMAAGVGPFAVQEGLVKPKPGQRTMDVRVYNTNTKRVMVETVELTESGDFEEDGDFTIAGAKGSGSEVKVAFVDPAGSMTDKLFPSDDGLRVEDVTVDEAGSGLPSFTVEATLIDCANPCVLVDAKSLPREVGESDANSEEYMTYIEAIRRAGAVRMGLAPTWETAGGSRGTPKIMVIHAAREAGQTVMVQAFSMGKPHPTLQMTGAVCIAAAVCIPGTVPAAAAAGGGGGGGGGGSKQTVNQGIPTPERTPSPASMIDDDGGDAPAKQAAKVRRMVHVGHPTGVVSVDAVVELDAEGKARVDRGVVSRTARRIFEGNVLYYV</sequence>
<dbReference type="HOGENOM" id="CLU_026443_0_1_1"/>
<dbReference type="Gene3D" id="3.10.310.10">
    <property type="entry name" value="Diaminopimelate Epimerase, Chain A, domain 1"/>
    <property type="match status" value="2"/>
</dbReference>
<gene>
    <name evidence="5" type="primary">20354569</name>
    <name evidence="4" type="ORF">GGTG_14111</name>
</gene>
<evidence type="ECO:0000313" key="4">
    <source>
        <dbReference type="EMBL" id="EJT68310.1"/>
    </source>
</evidence>